<dbReference type="EMBL" id="RBXR01000001">
    <property type="protein sequence ID" value="RKT74444.1"/>
    <property type="molecule type" value="Genomic_DNA"/>
</dbReference>
<name>A0A495XNF4_9PSEU</name>
<sequence>MTGFDYDGWRAEMAHAINHLLRHFQARFGYPPDEQTLGGPAAADELARASGVLPEQLLTFYRHVSEVDLPDVFNGFFIHPLNTVLANLPDPLTPKHAPGLTESPLVVFGSDGGGTLFALGTEDGVVYVLPVGEIRDGAYLGGGAEPGRAVFQDLSDFLGWLLHAVRGVAEGDLEKAVYPG</sequence>
<gene>
    <name evidence="1" type="ORF">DFJ66_7802</name>
</gene>
<protein>
    <recommendedName>
        <fullName evidence="3">SMI1/KNR4 family protein SUKH-1</fullName>
    </recommendedName>
</protein>
<comment type="caution">
    <text evidence="1">The sequence shown here is derived from an EMBL/GenBank/DDBJ whole genome shotgun (WGS) entry which is preliminary data.</text>
</comment>
<dbReference type="OrthoDB" id="3637779at2"/>
<dbReference type="Proteomes" id="UP000272729">
    <property type="component" value="Unassembled WGS sequence"/>
</dbReference>
<accession>A0A495XNF4</accession>
<proteinExistence type="predicted"/>
<keyword evidence="2" id="KW-1185">Reference proteome</keyword>
<dbReference type="AlphaFoldDB" id="A0A495XNF4"/>
<evidence type="ECO:0000313" key="1">
    <source>
        <dbReference type="EMBL" id="RKT74444.1"/>
    </source>
</evidence>
<evidence type="ECO:0000313" key="2">
    <source>
        <dbReference type="Proteomes" id="UP000272729"/>
    </source>
</evidence>
<evidence type="ECO:0008006" key="3">
    <source>
        <dbReference type="Google" id="ProtNLM"/>
    </source>
</evidence>
<dbReference type="RefSeq" id="WP_121229131.1">
    <property type="nucleotide sequence ID" value="NZ_JBIUBA010000003.1"/>
</dbReference>
<reference evidence="1 2" key="1">
    <citation type="submission" date="2018-10" db="EMBL/GenBank/DDBJ databases">
        <title>Sequencing the genomes of 1000 actinobacteria strains.</title>
        <authorList>
            <person name="Klenk H.-P."/>
        </authorList>
    </citation>
    <scope>NUCLEOTIDE SEQUENCE [LARGE SCALE GENOMIC DNA]</scope>
    <source>
        <strain evidence="1 2">DSM 43911</strain>
    </source>
</reference>
<organism evidence="1 2">
    <name type="scientific">Saccharothrix variisporea</name>
    <dbReference type="NCBI Taxonomy" id="543527"/>
    <lineage>
        <taxon>Bacteria</taxon>
        <taxon>Bacillati</taxon>
        <taxon>Actinomycetota</taxon>
        <taxon>Actinomycetes</taxon>
        <taxon>Pseudonocardiales</taxon>
        <taxon>Pseudonocardiaceae</taxon>
        <taxon>Saccharothrix</taxon>
    </lineage>
</organism>